<evidence type="ECO:0000313" key="7">
    <source>
        <dbReference type="EMBL" id="SMQ49997.1"/>
    </source>
</evidence>
<feature type="region of interest" description="Disordered" evidence="5">
    <location>
        <begin position="227"/>
        <end position="250"/>
    </location>
</feature>
<name>A0A1X7RSQ5_ZYMT9</name>
<feature type="region of interest" description="Disordered" evidence="5">
    <location>
        <begin position="268"/>
        <end position="365"/>
    </location>
</feature>
<evidence type="ECO:0000256" key="2">
    <source>
        <dbReference type="ARBA" id="ARBA00022737"/>
    </source>
</evidence>
<evidence type="ECO:0000256" key="4">
    <source>
        <dbReference type="ARBA" id="ARBA00023136"/>
    </source>
</evidence>
<dbReference type="Pfam" id="PF04495">
    <property type="entry name" value="GRASP55_65"/>
    <property type="match status" value="1"/>
</dbReference>
<organism evidence="7 8">
    <name type="scientific">Zymoseptoria tritici (strain ST99CH_3D7)</name>
    <dbReference type="NCBI Taxonomy" id="1276538"/>
    <lineage>
        <taxon>Eukaryota</taxon>
        <taxon>Fungi</taxon>
        <taxon>Dikarya</taxon>
        <taxon>Ascomycota</taxon>
        <taxon>Pezizomycotina</taxon>
        <taxon>Dothideomycetes</taxon>
        <taxon>Dothideomycetidae</taxon>
        <taxon>Mycosphaerellales</taxon>
        <taxon>Mycosphaerellaceae</taxon>
        <taxon>Zymoseptoria</taxon>
    </lineage>
</organism>
<dbReference type="AlphaFoldDB" id="A0A1X7RSQ5"/>
<dbReference type="STRING" id="1276538.A0A1X7RSQ5"/>
<dbReference type="GO" id="GO:0000139">
    <property type="term" value="C:Golgi membrane"/>
    <property type="evidence" value="ECO:0007669"/>
    <property type="project" value="UniProtKB-SubCell"/>
</dbReference>
<sequence length="365" mass="37898">MANMFGALNRFISRLDADPNATGSNPSATPPSNSTNTHYGFQVLRNTNPSLPLDPWFDFVIGINGHNITNSSPHLFATEVQNCAGSTISLGVYGAKGQAIREVYVSVPPKEQGAILGLSLQWTPLSAAEEVWHILDVIPNSPGDVAGLLPYSDYVIGSPEGPMYGDAGLGQLIEAFIDRPLRLFVYNQEYDVTRLVTLTPARNWGGEGALGCVLGYGALHRIPAPLGEPANGPGETLFESGGDDPSQATASIGADFLVPANMQMMNAVHNPLGGNEAAPPPPPPKAGGKARKARAHPAPASGGGLDDYFAEGEQKSREMEGGGSTPKPSAAGLPPPPKSGPPKAASPAPPAAAEEGKENEDGEVD</sequence>
<keyword evidence="3" id="KW-0333">Golgi apparatus</keyword>
<feature type="domain" description="PDZ GRASP-type" evidence="6">
    <location>
        <begin position="39"/>
        <end position="125"/>
    </location>
</feature>
<dbReference type="PANTHER" id="PTHR12893">
    <property type="entry name" value="GOLGI REASSEMBLY STACKING PROTEIN GRASP"/>
    <property type="match status" value="1"/>
</dbReference>
<dbReference type="GO" id="GO:0007030">
    <property type="term" value="P:Golgi organization"/>
    <property type="evidence" value="ECO:0007669"/>
    <property type="project" value="TreeGrafter"/>
</dbReference>
<evidence type="ECO:0000259" key="6">
    <source>
        <dbReference type="PROSITE" id="PS51865"/>
    </source>
</evidence>
<protein>
    <recommendedName>
        <fullName evidence="6">PDZ GRASP-type domain-containing protein</fullName>
    </recommendedName>
</protein>
<evidence type="ECO:0000256" key="1">
    <source>
        <dbReference type="ARBA" id="ARBA00004394"/>
    </source>
</evidence>
<reference evidence="7 8" key="1">
    <citation type="submission" date="2016-06" db="EMBL/GenBank/DDBJ databases">
        <authorList>
            <person name="Kjaerup R.B."/>
            <person name="Dalgaard T.S."/>
            <person name="Juul-Madsen H.R."/>
        </authorList>
    </citation>
    <scope>NUCLEOTIDE SEQUENCE [LARGE SCALE GENOMIC DNA]</scope>
</reference>
<dbReference type="Proteomes" id="UP000215127">
    <property type="component" value="Chromosome 4"/>
</dbReference>
<evidence type="ECO:0000256" key="3">
    <source>
        <dbReference type="ARBA" id="ARBA00023034"/>
    </source>
</evidence>
<evidence type="ECO:0000256" key="5">
    <source>
        <dbReference type="SAM" id="MobiDB-lite"/>
    </source>
</evidence>
<dbReference type="Gene3D" id="2.30.42.10">
    <property type="match status" value="2"/>
</dbReference>
<feature type="compositionally biased region" description="Low complexity" evidence="5">
    <location>
        <begin position="24"/>
        <end position="37"/>
    </location>
</feature>
<proteinExistence type="predicted"/>
<dbReference type="InterPro" id="IPR024958">
    <property type="entry name" value="GRASP_PDZ"/>
</dbReference>
<evidence type="ECO:0000313" key="8">
    <source>
        <dbReference type="Proteomes" id="UP000215127"/>
    </source>
</evidence>
<dbReference type="InterPro" id="IPR007583">
    <property type="entry name" value="GRASP55_65"/>
</dbReference>
<feature type="domain" description="PDZ GRASP-type" evidence="6">
    <location>
        <begin position="130"/>
        <end position="219"/>
    </location>
</feature>
<keyword evidence="2" id="KW-0677">Repeat</keyword>
<dbReference type="PANTHER" id="PTHR12893:SF0">
    <property type="entry name" value="GRASP65"/>
    <property type="match status" value="1"/>
</dbReference>
<feature type="region of interest" description="Disordered" evidence="5">
    <location>
        <begin position="18"/>
        <end position="40"/>
    </location>
</feature>
<dbReference type="FunFam" id="2.30.42.10:FF:000026">
    <property type="entry name" value="Golgi reassembly stacking protein 2"/>
    <property type="match status" value="1"/>
</dbReference>
<comment type="subcellular location">
    <subcellularLocation>
        <location evidence="1">Golgi apparatus membrane</location>
    </subcellularLocation>
</comment>
<accession>A0A1X7RSQ5</accession>
<dbReference type="InterPro" id="IPR036034">
    <property type="entry name" value="PDZ_sf"/>
</dbReference>
<keyword evidence="8" id="KW-1185">Reference proteome</keyword>
<gene>
    <name evidence="7" type="ORF">ZT3D7_G5149</name>
</gene>
<keyword evidence="4" id="KW-0472">Membrane</keyword>
<dbReference type="EMBL" id="LT853695">
    <property type="protein sequence ID" value="SMQ49997.1"/>
    <property type="molecule type" value="Genomic_DNA"/>
</dbReference>
<dbReference type="PROSITE" id="PS51865">
    <property type="entry name" value="PDZ_GRASP"/>
    <property type="match status" value="2"/>
</dbReference>